<reference evidence="1 2" key="1">
    <citation type="submission" date="2018-08" db="EMBL/GenBank/DDBJ databases">
        <title>Proposal of Muricauda 72 sp.nov. and Muricauda NH166 sp.nov., isolated from seawater.</title>
        <authorList>
            <person name="Cheng H."/>
            <person name="Wu Y.-H."/>
            <person name="Guo L.-L."/>
            <person name="Xu X.-W."/>
        </authorList>
    </citation>
    <scope>NUCLEOTIDE SEQUENCE [LARGE SCALE GENOMIC DNA]</scope>
    <source>
        <strain evidence="1 2">72</strain>
    </source>
</reference>
<evidence type="ECO:0000313" key="1">
    <source>
        <dbReference type="EMBL" id="RIV45665.1"/>
    </source>
</evidence>
<dbReference type="Proteomes" id="UP000266691">
    <property type="component" value="Unassembled WGS sequence"/>
</dbReference>
<accession>A0A3A1NKE6</accession>
<proteinExistence type="predicted"/>
<organism evidence="1 2">
    <name type="scientific">Flagellimonas pelagia</name>
    <dbReference type="NCBI Taxonomy" id="2306998"/>
    <lineage>
        <taxon>Bacteria</taxon>
        <taxon>Pseudomonadati</taxon>
        <taxon>Bacteroidota</taxon>
        <taxon>Flavobacteriia</taxon>
        <taxon>Flavobacteriales</taxon>
        <taxon>Flavobacteriaceae</taxon>
        <taxon>Flagellimonas</taxon>
    </lineage>
</organism>
<sequence length="315" mass="37545">MVYPPISNQESEWLKEDLESLDWFKRSKIYFIGQRAESKFVFESESKFLLKFRISGKIEFSFKMGERDSSGSLDLARLFKYYNLPLTDFGNLDVELGDKLIRIWNTNDVPEVIDWFTTEKFLYDLSRKVPFFSGFENYREFTKYRLHYIGISEKNDSFNRLVVKPHDKRLRILSNEFPQNFGSRITDEIVLFFFDIKSLEIKQYQYPTDFNEIGKNELENRLRIFKDAERAFVRILDTDYNEVKFKNYPNYMNSLFNSTVERYSFSINEDIEFVTDKTTIYGDRDLYGLTGAYADFIFVNKDDGTVELVKMKNQG</sequence>
<evidence type="ECO:0000313" key="2">
    <source>
        <dbReference type="Proteomes" id="UP000266691"/>
    </source>
</evidence>
<name>A0A3A1NKE6_9FLAO</name>
<gene>
    <name evidence="1" type="ORF">D2V05_06060</name>
</gene>
<protein>
    <submittedName>
        <fullName evidence="1">Uncharacterized protein</fullName>
    </submittedName>
</protein>
<dbReference type="AlphaFoldDB" id="A0A3A1NKE6"/>
<comment type="caution">
    <text evidence="1">The sequence shown here is derived from an EMBL/GenBank/DDBJ whole genome shotgun (WGS) entry which is preliminary data.</text>
</comment>
<dbReference type="EMBL" id="QXFI01000015">
    <property type="protein sequence ID" value="RIV45665.1"/>
    <property type="molecule type" value="Genomic_DNA"/>
</dbReference>